<evidence type="ECO:0000313" key="1">
    <source>
        <dbReference type="EMBL" id="KAJ7772209.1"/>
    </source>
</evidence>
<dbReference type="Proteomes" id="UP001215598">
    <property type="component" value="Unassembled WGS sequence"/>
</dbReference>
<evidence type="ECO:0000313" key="2">
    <source>
        <dbReference type="Proteomes" id="UP001215598"/>
    </source>
</evidence>
<sequence>MCSSGGAKPTRRWRPTHSCKLLVDGDSNTIPVRQFRTDGRPFVCESGVRAGRRRESKAEKESDGKYASLFPQTDADNVPRAKCTALRRPNVRVCERYENGVGVRYTYLVAHAYSFPRPPPRFPRVLRTNCGESEGLKLYSVEGPIAASTVCCVLVKCFPQHKGATRQVRPRE</sequence>
<reference evidence="1" key="1">
    <citation type="submission" date="2023-03" db="EMBL/GenBank/DDBJ databases">
        <title>Massive genome expansion in bonnet fungi (Mycena s.s.) driven by repeated elements and novel gene families across ecological guilds.</title>
        <authorList>
            <consortium name="Lawrence Berkeley National Laboratory"/>
            <person name="Harder C.B."/>
            <person name="Miyauchi S."/>
            <person name="Viragh M."/>
            <person name="Kuo A."/>
            <person name="Thoen E."/>
            <person name="Andreopoulos B."/>
            <person name="Lu D."/>
            <person name="Skrede I."/>
            <person name="Drula E."/>
            <person name="Henrissat B."/>
            <person name="Morin E."/>
            <person name="Kohler A."/>
            <person name="Barry K."/>
            <person name="LaButti K."/>
            <person name="Morin E."/>
            <person name="Salamov A."/>
            <person name="Lipzen A."/>
            <person name="Mereny Z."/>
            <person name="Hegedus B."/>
            <person name="Baldrian P."/>
            <person name="Stursova M."/>
            <person name="Weitz H."/>
            <person name="Taylor A."/>
            <person name="Grigoriev I.V."/>
            <person name="Nagy L.G."/>
            <person name="Martin F."/>
            <person name="Kauserud H."/>
        </authorList>
    </citation>
    <scope>NUCLEOTIDE SEQUENCE</scope>
    <source>
        <strain evidence="1">CBHHK182m</strain>
    </source>
</reference>
<dbReference type="AlphaFoldDB" id="A0AAD7JX75"/>
<proteinExistence type="predicted"/>
<gene>
    <name evidence="1" type="ORF">B0H16DRAFT_165381</name>
</gene>
<accession>A0AAD7JX75</accession>
<protein>
    <submittedName>
        <fullName evidence="1">Uncharacterized protein</fullName>
    </submittedName>
</protein>
<name>A0AAD7JX75_9AGAR</name>
<dbReference type="EMBL" id="JARKIB010000014">
    <property type="protein sequence ID" value="KAJ7772209.1"/>
    <property type="molecule type" value="Genomic_DNA"/>
</dbReference>
<comment type="caution">
    <text evidence="1">The sequence shown here is derived from an EMBL/GenBank/DDBJ whole genome shotgun (WGS) entry which is preliminary data.</text>
</comment>
<keyword evidence="2" id="KW-1185">Reference proteome</keyword>
<organism evidence="1 2">
    <name type="scientific">Mycena metata</name>
    <dbReference type="NCBI Taxonomy" id="1033252"/>
    <lineage>
        <taxon>Eukaryota</taxon>
        <taxon>Fungi</taxon>
        <taxon>Dikarya</taxon>
        <taxon>Basidiomycota</taxon>
        <taxon>Agaricomycotina</taxon>
        <taxon>Agaricomycetes</taxon>
        <taxon>Agaricomycetidae</taxon>
        <taxon>Agaricales</taxon>
        <taxon>Marasmiineae</taxon>
        <taxon>Mycenaceae</taxon>
        <taxon>Mycena</taxon>
    </lineage>
</organism>